<accession>A0A2B7XUQ7</accession>
<dbReference type="EMBL" id="PDNB01000061">
    <property type="protein sequence ID" value="PGH12217.1"/>
    <property type="molecule type" value="Genomic_DNA"/>
</dbReference>
<protein>
    <recommendedName>
        <fullName evidence="3">X-Pro dipeptidyl-peptidase</fullName>
    </recommendedName>
</protein>
<dbReference type="InterPro" id="IPR010281">
    <property type="entry name" value="DUF885"/>
</dbReference>
<dbReference type="Proteomes" id="UP000223968">
    <property type="component" value="Unassembled WGS sequence"/>
</dbReference>
<dbReference type="OrthoDB" id="5959877at2759"/>
<name>A0A2B7XUQ7_9EURO</name>
<keyword evidence="2" id="KW-1185">Reference proteome</keyword>
<organism evidence="1 2">
    <name type="scientific">Helicocarpus griseus UAMH5409</name>
    <dbReference type="NCBI Taxonomy" id="1447875"/>
    <lineage>
        <taxon>Eukaryota</taxon>
        <taxon>Fungi</taxon>
        <taxon>Dikarya</taxon>
        <taxon>Ascomycota</taxon>
        <taxon>Pezizomycotina</taxon>
        <taxon>Eurotiomycetes</taxon>
        <taxon>Eurotiomycetidae</taxon>
        <taxon>Onygenales</taxon>
        <taxon>Ajellomycetaceae</taxon>
        <taxon>Helicocarpus</taxon>
    </lineage>
</organism>
<evidence type="ECO:0008006" key="3">
    <source>
        <dbReference type="Google" id="ProtNLM"/>
    </source>
</evidence>
<reference evidence="1 2" key="1">
    <citation type="submission" date="2017-10" db="EMBL/GenBank/DDBJ databases">
        <title>Comparative genomics in systemic dimorphic fungi from Ajellomycetaceae.</title>
        <authorList>
            <person name="Munoz J.F."/>
            <person name="Mcewen J.G."/>
            <person name="Clay O.K."/>
            <person name="Cuomo C.A."/>
        </authorList>
    </citation>
    <scope>NUCLEOTIDE SEQUENCE [LARGE SCALE GENOMIC DNA]</scope>
    <source>
        <strain evidence="1 2">UAMH5409</strain>
    </source>
</reference>
<dbReference type="AlphaFoldDB" id="A0A2B7XUQ7"/>
<comment type="caution">
    <text evidence="1">The sequence shown here is derived from an EMBL/GenBank/DDBJ whole genome shotgun (WGS) entry which is preliminary data.</text>
</comment>
<proteinExistence type="predicted"/>
<sequence length="409" mass="46990">MKPVDAKKAASDLDDSTKLILDIRQDVDAGKITIDKPSALRASKAVDQLRGHLQEWFDFFNAYDPLFTWWESEPYGKSTVALKDITLLIRKKLVGITPGSEEDAIVGEPIGREDLLTDLKAEKIPYTPEELMSTGEAEYTWCEAEIIKASTELGYGVDWRQALEYVKTLHVEPGKQPHLVHELALEAIEYVTKTHDLVTVPPVAAETWRTVMMPPGRQKQAPFFLGEEKIMVSYPTADMPHESKHRVYRKLFHTPFWTEGGALYWELILWDKGFPVTPENKIGMLFWRMHRCVRIIFSLKFHLGLMSAQECVDILVERVGHEKATAEGEVRRSLGGDYTPLYQAGYMLGALQLYALRKEVVDTGKMKEKEFHDRIMRENSMPIELLRALVRELPLERDYEAAWRFYQGM</sequence>
<gene>
    <name evidence="1" type="ORF">AJ79_04397</name>
</gene>
<dbReference type="Pfam" id="PF05960">
    <property type="entry name" value="DUF885"/>
    <property type="match status" value="1"/>
</dbReference>
<evidence type="ECO:0000313" key="1">
    <source>
        <dbReference type="EMBL" id="PGH12217.1"/>
    </source>
</evidence>
<evidence type="ECO:0000313" key="2">
    <source>
        <dbReference type="Proteomes" id="UP000223968"/>
    </source>
</evidence>